<dbReference type="AlphaFoldDB" id="A0A4R5D6E1"/>
<comment type="caution">
    <text evidence="2">The sequence shown here is derived from an EMBL/GenBank/DDBJ whole genome shotgun (WGS) entry which is preliminary data.</text>
</comment>
<protein>
    <submittedName>
        <fullName evidence="2">Helix-turn-helix transcriptional regulator</fullName>
    </submittedName>
</protein>
<keyword evidence="3" id="KW-1185">Reference proteome</keyword>
<dbReference type="InterPro" id="IPR036388">
    <property type="entry name" value="WH-like_DNA-bd_sf"/>
</dbReference>
<proteinExistence type="predicted"/>
<dbReference type="InterPro" id="IPR016032">
    <property type="entry name" value="Sig_transdc_resp-reg_C-effctor"/>
</dbReference>
<reference evidence="2 3" key="1">
    <citation type="submission" date="2019-03" db="EMBL/GenBank/DDBJ databases">
        <title>Draft genome sequences of novel Actinobacteria.</title>
        <authorList>
            <person name="Sahin N."/>
            <person name="Ay H."/>
            <person name="Saygin H."/>
        </authorList>
    </citation>
    <scope>NUCLEOTIDE SEQUENCE [LARGE SCALE GENOMIC DNA]</scope>
    <source>
        <strain evidence="2 3">5K138</strain>
    </source>
</reference>
<gene>
    <name evidence="2" type="ORF">E1269_18700</name>
</gene>
<dbReference type="EMBL" id="SMKZ01000027">
    <property type="protein sequence ID" value="TDE08147.1"/>
    <property type="molecule type" value="Genomic_DNA"/>
</dbReference>
<evidence type="ECO:0000313" key="3">
    <source>
        <dbReference type="Proteomes" id="UP000294739"/>
    </source>
</evidence>
<feature type="domain" description="HTH luxR-type" evidence="1">
    <location>
        <begin position="9"/>
        <end position="66"/>
    </location>
</feature>
<sequence>MWLVRSSQTPAVSRADLELLALLATGMPAPRVARTLAVSDRTIRRRVRSICDAIGVGTTIEAVAWAARRRLI</sequence>
<dbReference type="SUPFAM" id="SSF46894">
    <property type="entry name" value="C-terminal effector domain of the bipartite response regulators"/>
    <property type="match status" value="1"/>
</dbReference>
<dbReference type="InParanoid" id="A0A4R5D6E1"/>
<evidence type="ECO:0000313" key="2">
    <source>
        <dbReference type="EMBL" id="TDE08147.1"/>
    </source>
</evidence>
<dbReference type="SMART" id="SM00421">
    <property type="entry name" value="HTH_LUXR"/>
    <property type="match status" value="1"/>
</dbReference>
<dbReference type="Proteomes" id="UP000294739">
    <property type="component" value="Unassembled WGS sequence"/>
</dbReference>
<dbReference type="Gene3D" id="1.10.10.10">
    <property type="entry name" value="Winged helix-like DNA-binding domain superfamily/Winged helix DNA-binding domain"/>
    <property type="match status" value="1"/>
</dbReference>
<dbReference type="InterPro" id="IPR000792">
    <property type="entry name" value="Tscrpt_reg_LuxR_C"/>
</dbReference>
<accession>A0A4R5D6E1</accession>
<dbReference type="GO" id="GO:0003677">
    <property type="term" value="F:DNA binding"/>
    <property type="evidence" value="ECO:0007669"/>
    <property type="project" value="InterPro"/>
</dbReference>
<evidence type="ECO:0000259" key="1">
    <source>
        <dbReference type="SMART" id="SM00421"/>
    </source>
</evidence>
<organism evidence="2 3">
    <name type="scientific">Jiangella asiatica</name>
    <dbReference type="NCBI Taxonomy" id="2530372"/>
    <lineage>
        <taxon>Bacteria</taxon>
        <taxon>Bacillati</taxon>
        <taxon>Actinomycetota</taxon>
        <taxon>Actinomycetes</taxon>
        <taxon>Jiangellales</taxon>
        <taxon>Jiangellaceae</taxon>
        <taxon>Jiangella</taxon>
    </lineage>
</organism>
<name>A0A4R5D6E1_9ACTN</name>
<dbReference type="OrthoDB" id="4266042at2"/>
<dbReference type="GO" id="GO:0006355">
    <property type="term" value="P:regulation of DNA-templated transcription"/>
    <property type="evidence" value="ECO:0007669"/>
    <property type="project" value="InterPro"/>
</dbReference>